<dbReference type="Proteomes" id="UP000676565">
    <property type="component" value="Unassembled WGS sequence"/>
</dbReference>
<keyword evidence="2" id="KW-1185">Reference proteome</keyword>
<dbReference type="NCBIfam" id="TIGR01549">
    <property type="entry name" value="HAD-SF-IA-v1"/>
    <property type="match status" value="1"/>
</dbReference>
<dbReference type="RefSeq" id="WP_210658489.1">
    <property type="nucleotide sequence ID" value="NZ_JAGKQQ010000001.1"/>
</dbReference>
<dbReference type="InterPro" id="IPR050155">
    <property type="entry name" value="HAD-like_hydrolase_sf"/>
</dbReference>
<dbReference type="InterPro" id="IPR006439">
    <property type="entry name" value="HAD-SF_hydro_IA"/>
</dbReference>
<dbReference type="InterPro" id="IPR023214">
    <property type="entry name" value="HAD_sf"/>
</dbReference>
<dbReference type="SFLD" id="SFLDG01129">
    <property type="entry name" value="C1.5:_HAD__Beta-PGM__Phosphata"/>
    <property type="match status" value="1"/>
</dbReference>
<evidence type="ECO:0000313" key="2">
    <source>
        <dbReference type="Proteomes" id="UP000676565"/>
    </source>
</evidence>
<reference evidence="1 2" key="1">
    <citation type="submission" date="2021-04" db="EMBL/GenBank/DDBJ databases">
        <authorList>
            <person name="Ivanova A."/>
        </authorList>
    </citation>
    <scope>NUCLEOTIDE SEQUENCE [LARGE SCALE GENOMIC DNA]</scope>
    <source>
        <strain evidence="1 2">G18</strain>
    </source>
</reference>
<sequence length="209" mass="22068">MKAALFDFDGTLADSFAAITSSTNHVRQSYGLQPLPEAEVCGFVGYGLANLMADLVPGAPVDEAVTRYRAHHAGVMVAETRLMPDVGDTIRALARRGLKLAVCSNKRVEFTRELVRALGLADCFACVLGPDDVADRAKPDPAMLLEGLTRLGVSAGDAIYVGDMVVDVQTARAAGIAVWLVPTGSTEPNEPADRVLTSFAELLELLPGA</sequence>
<comment type="caution">
    <text evidence="1">The sequence shown here is derived from an EMBL/GenBank/DDBJ whole genome shotgun (WGS) entry which is preliminary data.</text>
</comment>
<dbReference type="PANTHER" id="PTHR43434">
    <property type="entry name" value="PHOSPHOGLYCOLATE PHOSPHATASE"/>
    <property type="match status" value="1"/>
</dbReference>
<dbReference type="InterPro" id="IPR041492">
    <property type="entry name" value="HAD_2"/>
</dbReference>
<accession>A0ABS5BXS6</accession>
<dbReference type="InterPro" id="IPR023198">
    <property type="entry name" value="PGP-like_dom2"/>
</dbReference>
<gene>
    <name evidence="1" type="ORF">J8F10_24750</name>
</gene>
<dbReference type="SFLD" id="SFLDS00003">
    <property type="entry name" value="Haloacid_Dehalogenase"/>
    <property type="match status" value="1"/>
</dbReference>
<name>A0ABS5BXS6_9BACT</name>
<dbReference type="Gene3D" id="1.10.150.240">
    <property type="entry name" value="Putative phosphatase, domain 2"/>
    <property type="match status" value="1"/>
</dbReference>
<dbReference type="PANTHER" id="PTHR43434:SF24">
    <property type="entry name" value="HYDROLASE-RELATED"/>
    <property type="match status" value="1"/>
</dbReference>
<evidence type="ECO:0000313" key="1">
    <source>
        <dbReference type="EMBL" id="MBP3958470.1"/>
    </source>
</evidence>
<dbReference type="SFLD" id="SFLDG01135">
    <property type="entry name" value="C1.5.6:_HAD__Beta-PGM__Phospha"/>
    <property type="match status" value="1"/>
</dbReference>
<dbReference type="InterPro" id="IPR036412">
    <property type="entry name" value="HAD-like_sf"/>
</dbReference>
<dbReference type="GO" id="GO:0016787">
    <property type="term" value="F:hydrolase activity"/>
    <property type="evidence" value="ECO:0007669"/>
    <property type="project" value="UniProtKB-KW"/>
</dbReference>
<dbReference type="Gene3D" id="3.40.50.1000">
    <property type="entry name" value="HAD superfamily/HAD-like"/>
    <property type="match status" value="1"/>
</dbReference>
<organism evidence="1 2">
    <name type="scientific">Gemmata palustris</name>
    <dbReference type="NCBI Taxonomy" id="2822762"/>
    <lineage>
        <taxon>Bacteria</taxon>
        <taxon>Pseudomonadati</taxon>
        <taxon>Planctomycetota</taxon>
        <taxon>Planctomycetia</taxon>
        <taxon>Gemmatales</taxon>
        <taxon>Gemmataceae</taxon>
        <taxon>Gemmata</taxon>
    </lineage>
</organism>
<dbReference type="NCBIfam" id="TIGR01509">
    <property type="entry name" value="HAD-SF-IA-v3"/>
    <property type="match status" value="1"/>
</dbReference>
<dbReference type="Pfam" id="PF13419">
    <property type="entry name" value="HAD_2"/>
    <property type="match status" value="1"/>
</dbReference>
<dbReference type="EMBL" id="JAGKQQ010000001">
    <property type="protein sequence ID" value="MBP3958470.1"/>
    <property type="molecule type" value="Genomic_DNA"/>
</dbReference>
<protein>
    <submittedName>
        <fullName evidence="1">HAD-IA family hydrolase</fullName>
    </submittedName>
</protein>
<proteinExistence type="predicted"/>
<keyword evidence="1" id="KW-0378">Hydrolase</keyword>
<dbReference type="SUPFAM" id="SSF56784">
    <property type="entry name" value="HAD-like"/>
    <property type="match status" value="1"/>
</dbReference>